<dbReference type="Gene3D" id="3.30.1390.10">
    <property type="match status" value="1"/>
</dbReference>
<name>A0A7C4JRL7_9BACT</name>
<evidence type="ECO:0000256" key="2">
    <source>
        <dbReference type="ARBA" id="ARBA00022980"/>
    </source>
</evidence>
<dbReference type="PANTHER" id="PTHR45987:SF4">
    <property type="entry name" value="LARGE RIBOSOMAL SUBUNIT PROTEIN BL12M"/>
    <property type="match status" value="1"/>
</dbReference>
<keyword evidence="2 4" id="KW-0689">Ribosomal protein</keyword>
<dbReference type="InterPro" id="IPR008932">
    <property type="entry name" value="Ribosomal_bL12_oligo"/>
</dbReference>
<dbReference type="Pfam" id="PF16320">
    <property type="entry name" value="Ribosomal_L12_N"/>
    <property type="match status" value="1"/>
</dbReference>
<dbReference type="GO" id="GO:0003729">
    <property type="term" value="F:mRNA binding"/>
    <property type="evidence" value="ECO:0007669"/>
    <property type="project" value="TreeGrafter"/>
</dbReference>
<keyword evidence="3 4" id="KW-0687">Ribonucleoprotein</keyword>
<dbReference type="Pfam" id="PF00542">
    <property type="entry name" value="Ribosomal_L12"/>
    <property type="match status" value="1"/>
</dbReference>
<dbReference type="Gene3D" id="1.20.5.710">
    <property type="entry name" value="Single helix bin"/>
    <property type="match status" value="1"/>
</dbReference>
<organism evidence="7">
    <name type="scientific">Thermodesulfobacterium geofontis</name>
    <dbReference type="NCBI Taxonomy" id="1295609"/>
    <lineage>
        <taxon>Bacteria</taxon>
        <taxon>Pseudomonadati</taxon>
        <taxon>Thermodesulfobacteriota</taxon>
        <taxon>Thermodesulfobacteria</taxon>
        <taxon>Thermodesulfobacteriales</taxon>
        <taxon>Thermodesulfobacteriaceae</taxon>
        <taxon>Thermodesulfobacterium</taxon>
    </lineage>
</organism>
<dbReference type="InterPro" id="IPR014719">
    <property type="entry name" value="Ribosomal_bL12_C/ClpS-like"/>
</dbReference>
<evidence type="ECO:0000259" key="6">
    <source>
        <dbReference type="Pfam" id="PF16320"/>
    </source>
</evidence>
<evidence type="ECO:0000256" key="1">
    <source>
        <dbReference type="ARBA" id="ARBA00007197"/>
    </source>
</evidence>
<feature type="domain" description="Large ribosomal subunit protein bL12 oligomerization" evidence="6">
    <location>
        <begin position="4"/>
        <end position="51"/>
    </location>
</feature>
<proteinExistence type="inferred from homology"/>
<dbReference type="NCBIfam" id="TIGR00855">
    <property type="entry name" value="L12"/>
    <property type="match status" value="1"/>
</dbReference>
<evidence type="ECO:0000256" key="4">
    <source>
        <dbReference type="HAMAP-Rule" id="MF_00368"/>
    </source>
</evidence>
<sequence length="130" mass="13828">MPVTKEEVIEFIANMSVLELSQFIKELEEKFGVTAAAPVAAVAAVAPQAAAGEAAPAAEEKTEFDVILTDIGSNKINVIKVVREITGLGLKEAKELVESVPKPLKTGVSKEEAETIKKKLEEVGAKVEIK</sequence>
<evidence type="ECO:0000256" key="3">
    <source>
        <dbReference type="ARBA" id="ARBA00023274"/>
    </source>
</evidence>
<comment type="subunit">
    <text evidence="4">Homodimer. Part of the ribosomal stalk of the 50S ribosomal subunit. Forms a multimeric L10(L12)X complex, where L10 forms an elongated spine to which 2 to 4 L12 dimers bind in a sequential fashion. Binds GTP-bound translation factors.</text>
</comment>
<dbReference type="CDD" id="cd00387">
    <property type="entry name" value="Ribosomal_L7_L12"/>
    <property type="match status" value="1"/>
</dbReference>
<dbReference type="GO" id="GO:0006412">
    <property type="term" value="P:translation"/>
    <property type="evidence" value="ECO:0007669"/>
    <property type="project" value="UniProtKB-UniRule"/>
</dbReference>
<dbReference type="InterPro" id="IPR036235">
    <property type="entry name" value="Ribosomal_bL12_oligo_N_sf"/>
</dbReference>
<dbReference type="GO" id="GO:0022625">
    <property type="term" value="C:cytosolic large ribosomal subunit"/>
    <property type="evidence" value="ECO:0007669"/>
    <property type="project" value="TreeGrafter"/>
</dbReference>
<dbReference type="FunFam" id="3.30.1390.10:FF:000001">
    <property type="entry name" value="50S ribosomal protein L7/L12"/>
    <property type="match status" value="1"/>
</dbReference>
<accession>A0A7C4JRL7</accession>
<dbReference type="InterPro" id="IPR000206">
    <property type="entry name" value="Ribosomal_bL12"/>
</dbReference>
<dbReference type="AlphaFoldDB" id="A0A7C4JRL7"/>
<comment type="function">
    <text evidence="4">Forms part of the ribosomal stalk which helps the ribosome interact with GTP-bound translation factors. Is thus essential for accurate translation.</text>
</comment>
<protein>
    <recommendedName>
        <fullName evidence="4">Large ribosomal subunit protein bL12</fullName>
    </recommendedName>
</protein>
<evidence type="ECO:0000259" key="5">
    <source>
        <dbReference type="Pfam" id="PF00542"/>
    </source>
</evidence>
<dbReference type="SUPFAM" id="SSF48300">
    <property type="entry name" value="Ribosomal protein L7/12, oligomerisation (N-terminal) domain"/>
    <property type="match status" value="1"/>
</dbReference>
<dbReference type="GO" id="GO:0003735">
    <property type="term" value="F:structural constituent of ribosome"/>
    <property type="evidence" value="ECO:0007669"/>
    <property type="project" value="InterPro"/>
</dbReference>
<comment type="caution">
    <text evidence="7">The sequence shown here is derived from an EMBL/GenBank/DDBJ whole genome shotgun (WGS) entry which is preliminary data.</text>
</comment>
<dbReference type="PANTHER" id="PTHR45987">
    <property type="entry name" value="39S RIBOSOMAL PROTEIN L12"/>
    <property type="match status" value="1"/>
</dbReference>
<evidence type="ECO:0000313" key="7">
    <source>
        <dbReference type="EMBL" id="HGQ86151.1"/>
    </source>
</evidence>
<dbReference type="EMBL" id="DSZN01000110">
    <property type="protein sequence ID" value="HGQ86151.1"/>
    <property type="molecule type" value="Genomic_DNA"/>
</dbReference>
<dbReference type="HAMAP" id="MF_00368">
    <property type="entry name" value="Ribosomal_bL12"/>
    <property type="match status" value="1"/>
</dbReference>
<comment type="similarity">
    <text evidence="1 4">Belongs to the bacterial ribosomal protein bL12 family.</text>
</comment>
<feature type="domain" description="Large ribosomal subunit protein bL12 C-terminal" evidence="5">
    <location>
        <begin position="64"/>
        <end position="130"/>
    </location>
</feature>
<dbReference type="InterPro" id="IPR013823">
    <property type="entry name" value="Ribosomal_bL12_C"/>
</dbReference>
<reference evidence="7" key="1">
    <citation type="journal article" date="2020" name="mSystems">
        <title>Genome- and Community-Level Interaction Insights into Carbon Utilization and Element Cycling Functions of Hydrothermarchaeota in Hydrothermal Sediment.</title>
        <authorList>
            <person name="Zhou Z."/>
            <person name="Liu Y."/>
            <person name="Xu W."/>
            <person name="Pan J."/>
            <person name="Luo Z.H."/>
            <person name="Li M."/>
        </authorList>
    </citation>
    <scope>NUCLEOTIDE SEQUENCE [LARGE SCALE GENOMIC DNA]</scope>
    <source>
        <strain evidence="7">SpSt-6</strain>
    </source>
</reference>
<gene>
    <name evidence="4" type="primary">rplL</name>
    <name evidence="7" type="ORF">ENT66_07645</name>
</gene>
<dbReference type="SUPFAM" id="SSF54736">
    <property type="entry name" value="ClpS-like"/>
    <property type="match status" value="1"/>
</dbReference>